<feature type="repeat" description="PPR" evidence="6">
    <location>
        <begin position="189"/>
        <end position="219"/>
    </location>
</feature>
<feature type="domain" description="PROP1-like PPR" evidence="11">
    <location>
        <begin position="686"/>
        <end position="840"/>
    </location>
</feature>
<dbReference type="EMBL" id="AZIL01000352">
    <property type="protein sequence ID" value="EWM28220.1"/>
    <property type="molecule type" value="Genomic_DNA"/>
</dbReference>
<evidence type="ECO:0000256" key="7">
    <source>
        <dbReference type="SAM" id="MobiDB-lite"/>
    </source>
</evidence>
<accession>W7TM90</accession>
<evidence type="ECO:0000259" key="10">
    <source>
        <dbReference type="Pfam" id="PF01490"/>
    </source>
</evidence>
<organism evidence="12 13">
    <name type="scientific">Nannochloropsis gaditana</name>
    <dbReference type="NCBI Taxonomy" id="72520"/>
    <lineage>
        <taxon>Eukaryota</taxon>
        <taxon>Sar</taxon>
        <taxon>Stramenopiles</taxon>
        <taxon>Ochrophyta</taxon>
        <taxon>Eustigmatophyceae</taxon>
        <taxon>Eustigmatales</taxon>
        <taxon>Monodopsidaceae</taxon>
        <taxon>Nannochloropsis</taxon>
    </lineage>
</organism>
<keyword evidence="9" id="KW-0732">Signal</keyword>
<feature type="domain" description="Amino acid transporter transmembrane" evidence="10">
    <location>
        <begin position="1146"/>
        <end position="1571"/>
    </location>
</feature>
<feature type="transmembrane region" description="Helical" evidence="8">
    <location>
        <begin position="1180"/>
        <end position="1205"/>
    </location>
</feature>
<evidence type="ECO:0000256" key="6">
    <source>
        <dbReference type="PROSITE-ProRule" id="PRU00708"/>
    </source>
</evidence>
<name>W7TM90_9STRA</name>
<feature type="repeat" description="PPR" evidence="6">
    <location>
        <begin position="270"/>
        <end position="304"/>
    </location>
</feature>
<feature type="transmembrane region" description="Helical" evidence="8">
    <location>
        <begin position="1267"/>
        <end position="1285"/>
    </location>
</feature>
<dbReference type="PROSITE" id="PS51375">
    <property type="entry name" value="PPR"/>
    <property type="match status" value="15"/>
</dbReference>
<sequence>MPQARTALSKLILLRAMFVTILAGVDGDGRRFDRFHFLPPPRRAPGRLLAIPSPRTSFVALPAATPEDDNAPKVSVGINSGIAATNLIPPAPPSSPKEAKALVRSPREGRASVGRIIPFTRGAIMRHKQASPRSNPSRPAEDEERRAVCDLSPDLPTFHTVMKVYADERDPEGAEMVLGWLLARGLLPDVVTYTTLMHAYAGRGDTEGAEAVLRRMLEGEGGRVREEEVLRVLPNVMTYTTLMTAYAAGGDVEGSEAVLERMEEACIAPNVMTYTVLMTAYTLRGDVKGAEGVLRRMLSAYVAPNANTYTTLLHAYTVNGNAAGAEEVLARMEAAGVLPTALTFATLMTVYAARGEVESAKGVLARMEAAGVGPTAMAFDTLLNAYVVAGDVGGAEQVLRRREAEAYPDFPLTYNTLMNGYADKGDVAGAEGVLARMRAKGVGPDETTLSTLLHAYAEAGDPLGAEAVLLRVQGKGGEKWDGGEFAGLSLTVLMFNTLLSAYAARKDVKGAEQVLARLVAEGERAGEGGNLKPNAITYNSLLTAYTNAGDMAGAQQVLKRMVQAGLSPDTYTFNTLIAAFVARREVRAAEKMVAYMQEHGVLADVVTYSQLLQGYATKEGDMGKAEEVLERMARDGVAPNSYTYNYLIEGYVKAGEMDWAEDVLERMRTVGLAPTSMNYCVLMDAFTRRRDARGAEKILDRMKKEGVQANVQVFTTLMNAYAKRGDVEGAEGVLARMLAVAEEEGGGSKDCEPNVHTYSTLMNVYARAGLAVGAEGVLTRMTAAGWAPNVITFTTLMTAYSRAGDPEGAELVLKRMEAAGVSPNVLTYNTLLSATSRMGLREGEVEERRAKRVLQVYDTMRRSAGKGGGLEKAPDEATYTVLLTCLLRFPKRLTKEVYKLILEDWRRLVPTRNRSDRNYQSFITILAAMGDWEEMATVFREAQARFQKGQLSPREYSKVEATFRFPRFRDNDSFCQRSGVCRKRKGPPVEVLMGRDEACNMVYRARIDIKCASRQQEVWRAASRRFRHLYASIRSLFSGYIMIFGPVGRSVSAVATFALLFSGIASSHLAQVSTSSSSSTMEMSSAASKPRSILNTNTNMRHAGMSSSSCRFLKRVRGGAASPKASSIPIKTTSHVTAGTTEAHHGLSVTSLAINIMADLCPHGMLPLAFGMASEGGTGLVPALSLLVLFGSLSAYTLISIARACEATGEYSFRGIWSRTLHPSTAWIIDAGITFLCFGCCIFYSAFIGDLSAALAQALGAPAVLHKRWLCLVALHIFPLWPLCLMKNLSALQYSSIVGVFGILYTTAFVVKRQCDGSYGPSGHFHALIDAVYRPQTPSYSAFEKLFRLGPGAISLMNMACVAFTTHYNGIAYYTELKDRNLSRYSGAVGLGFLASFSVFALMMVFGFGTFGFAAQPLLLNNYHRTQDALATGSRLATAFSIMCGFPLMFAGLKTGFFSLWHSNVESARRLSPRLRVALKSDTVIATVSSLLLAAICGIACLCTEEDVGFVIGVIGAVLGTSVVYIIPALLNTKLLARVKDTGVAKPEKRFNQGLIVIGVVFALLGTYMAIDDQFGIFSGRGPKVHMH</sequence>
<feature type="transmembrane region" description="Helical" evidence="8">
    <location>
        <begin position="1436"/>
        <end position="1462"/>
    </location>
</feature>
<comment type="subcellular location">
    <subcellularLocation>
        <location evidence="1">Membrane</location>
    </subcellularLocation>
</comment>
<dbReference type="PANTHER" id="PTHR47942">
    <property type="entry name" value="TETRATRICOPEPTIDE REPEAT (TPR)-LIKE SUPERFAMILY PROTEIN-RELATED"/>
    <property type="match status" value="1"/>
</dbReference>
<dbReference type="SUPFAM" id="SSF48452">
    <property type="entry name" value="TPR-like"/>
    <property type="match status" value="1"/>
</dbReference>
<feature type="repeat" description="PPR" evidence="6">
    <location>
        <begin position="640"/>
        <end position="674"/>
    </location>
</feature>
<evidence type="ECO:0000256" key="8">
    <source>
        <dbReference type="SAM" id="Phobius"/>
    </source>
</evidence>
<dbReference type="GO" id="GO:0016020">
    <property type="term" value="C:membrane"/>
    <property type="evidence" value="ECO:0007669"/>
    <property type="project" value="UniProtKB-SubCell"/>
</dbReference>
<evidence type="ECO:0000313" key="13">
    <source>
        <dbReference type="Proteomes" id="UP000019335"/>
    </source>
</evidence>
<keyword evidence="2 8" id="KW-0812">Transmembrane</keyword>
<feature type="repeat" description="PPR" evidence="6">
    <location>
        <begin position="675"/>
        <end position="709"/>
    </location>
</feature>
<dbReference type="Pfam" id="PF01490">
    <property type="entry name" value="Aa_trans"/>
    <property type="match status" value="1"/>
</dbReference>
<comment type="caution">
    <text evidence="12">The sequence shown here is derived from an EMBL/GenBank/DDBJ whole genome shotgun (WGS) entry which is preliminary data.</text>
</comment>
<keyword evidence="5 8" id="KW-0472">Membrane</keyword>
<feature type="repeat" description="PPR" evidence="6">
    <location>
        <begin position="340"/>
        <end position="374"/>
    </location>
</feature>
<dbReference type="PANTHER" id="PTHR47942:SF63">
    <property type="entry name" value="PENTATRICOPEPTIDE REPEAT-CONTAINING PROTEIN"/>
    <property type="match status" value="1"/>
</dbReference>
<feature type="repeat" description="PPR" evidence="6">
    <location>
        <begin position="410"/>
        <end position="444"/>
    </location>
</feature>
<feature type="transmembrane region" description="Helical" evidence="8">
    <location>
        <begin position="1483"/>
        <end position="1502"/>
    </location>
</feature>
<reference evidence="12 13" key="1">
    <citation type="journal article" date="2014" name="Mol. Plant">
        <title>Chromosome Scale Genome Assembly and Transcriptome Profiling of Nannochloropsis gaditana in Nitrogen Depletion.</title>
        <authorList>
            <person name="Corteggiani Carpinelli E."/>
            <person name="Telatin A."/>
            <person name="Vitulo N."/>
            <person name="Forcato C."/>
            <person name="D'Angelo M."/>
            <person name="Schiavon R."/>
            <person name="Vezzi A."/>
            <person name="Giacometti G.M."/>
            <person name="Morosinotto T."/>
            <person name="Valle G."/>
        </authorList>
    </citation>
    <scope>NUCLEOTIDE SEQUENCE [LARGE SCALE GENOMIC DNA]</scope>
    <source>
        <strain evidence="12 13">B-31</strain>
    </source>
</reference>
<dbReference type="Pfam" id="PF13812">
    <property type="entry name" value="PPR_3"/>
    <property type="match status" value="3"/>
</dbReference>
<dbReference type="InterPro" id="IPR002885">
    <property type="entry name" value="PPR_rpt"/>
</dbReference>
<dbReference type="OrthoDB" id="28208at2759"/>
<feature type="chain" id="PRO_5004903708" evidence="9">
    <location>
        <begin position="28"/>
        <end position="1588"/>
    </location>
</feature>
<feature type="transmembrane region" description="Helical" evidence="8">
    <location>
        <begin position="1387"/>
        <end position="1416"/>
    </location>
</feature>
<evidence type="ECO:0000259" key="11">
    <source>
        <dbReference type="Pfam" id="PF17177"/>
    </source>
</evidence>
<feature type="transmembrane region" description="Helical" evidence="8">
    <location>
        <begin position="1226"/>
        <end position="1247"/>
    </location>
</feature>
<evidence type="ECO:0000256" key="9">
    <source>
        <dbReference type="SAM" id="SignalP"/>
    </source>
</evidence>
<feature type="repeat" description="PPR" evidence="6">
    <location>
        <begin position="604"/>
        <end position="639"/>
    </location>
</feature>
<keyword evidence="3" id="KW-0677">Repeat</keyword>
<evidence type="ECO:0000256" key="1">
    <source>
        <dbReference type="ARBA" id="ARBA00004370"/>
    </source>
</evidence>
<dbReference type="InterPro" id="IPR013057">
    <property type="entry name" value="AA_transpt_TM"/>
</dbReference>
<evidence type="ECO:0000256" key="2">
    <source>
        <dbReference type="ARBA" id="ARBA00022692"/>
    </source>
</evidence>
<dbReference type="NCBIfam" id="TIGR00756">
    <property type="entry name" value="PPR"/>
    <property type="match status" value="13"/>
</dbReference>
<dbReference type="Proteomes" id="UP000019335">
    <property type="component" value="Chromosome 5"/>
</dbReference>
<dbReference type="InterPro" id="IPR051222">
    <property type="entry name" value="PPR/CCM1_RNA-binding"/>
</dbReference>
<protein>
    <submittedName>
        <fullName evidence="12">Pentatricopeptide repeat containing protein</fullName>
    </submittedName>
</protein>
<feature type="repeat" description="PPR" evidence="6">
    <location>
        <begin position="305"/>
        <end position="339"/>
    </location>
</feature>
<evidence type="ECO:0000256" key="3">
    <source>
        <dbReference type="ARBA" id="ARBA00022737"/>
    </source>
</evidence>
<feature type="repeat" description="PPR" evidence="6">
    <location>
        <begin position="789"/>
        <end position="823"/>
    </location>
</feature>
<feature type="transmembrane region" description="Helical" evidence="8">
    <location>
        <begin position="1508"/>
        <end position="1531"/>
    </location>
</feature>
<keyword evidence="13" id="KW-1185">Reference proteome</keyword>
<evidence type="ECO:0000313" key="12">
    <source>
        <dbReference type="EMBL" id="EWM28220.1"/>
    </source>
</evidence>
<proteinExistence type="predicted"/>
<dbReference type="Pfam" id="PF17177">
    <property type="entry name" value="PPR_long"/>
    <property type="match status" value="1"/>
</dbReference>
<feature type="repeat" description="PPR" evidence="6">
    <location>
        <begin position="534"/>
        <end position="568"/>
    </location>
</feature>
<feature type="transmembrane region" description="Helical" evidence="8">
    <location>
        <begin position="1353"/>
        <end position="1375"/>
    </location>
</feature>
<feature type="region of interest" description="Disordered" evidence="7">
    <location>
        <begin position="126"/>
        <end position="146"/>
    </location>
</feature>
<dbReference type="InterPro" id="IPR011990">
    <property type="entry name" value="TPR-like_helical_dom_sf"/>
</dbReference>
<feature type="repeat" description="PPR" evidence="6">
    <location>
        <begin position="710"/>
        <end position="744"/>
    </location>
</feature>
<feature type="repeat" description="PPR" evidence="6">
    <location>
        <begin position="569"/>
        <end position="603"/>
    </location>
</feature>
<feature type="transmembrane region" description="Helical" evidence="8">
    <location>
        <begin position="1292"/>
        <end position="1311"/>
    </location>
</feature>
<feature type="transmembrane region" description="Helical" evidence="8">
    <location>
        <begin position="1551"/>
        <end position="1571"/>
    </location>
</feature>
<dbReference type="Pfam" id="PF01535">
    <property type="entry name" value="PPR"/>
    <property type="match status" value="1"/>
</dbReference>
<dbReference type="Gene3D" id="1.25.40.10">
    <property type="entry name" value="Tetratricopeptide repeat domain"/>
    <property type="match status" value="6"/>
</dbReference>
<feature type="repeat" description="PPR" evidence="6">
    <location>
        <begin position="754"/>
        <end position="788"/>
    </location>
</feature>
<dbReference type="InterPro" id="IPR033443">
    <property type="entry name" value="PROP1-like_PPR_dom"/>
</dbReference>
<feature type="repeat" description="PPR" evidence="6">
    <location>
        <begin position="154"/>
        <end position="188"/>
    </location>
</feature>
<keyword evidence="4 8" id="KW-1133">Transmembrane helix</keyword>
<feature type="signal peptide" evidence="9">
    <location>
        <begin position="1"/>
        <end position="27"/>
    </location>
</feature>
<evidence type="ECO:0000256" key="4">
    <source>
        <dbReference type="ARBA" id="ARBA00022989"/>
    </source>
</evidence>
<dbReference type="Pfam" id="PF13041">
    <property type="entry name" value="PPR_2"/>
    <property type="match status" value="3"/>
</dbReference>
<feature type="repeat" description="PPR" evidence="6">
    <location>
        <begin position="235"/>
        <end position="269"/>
    </location>
</feature>
<gene>
    <name evidence="12" type="ORF">Naga_100004g6</name>
</gene>
<evidence type="ECO:0000256" key="5">
    <source>
        <dbReference type="ARBA" id="ARBA00023136"/>
    </source>
</evidence>